<reference evidence="3" key="1">
    <citation type="journal article" date="2014" name="Int. J. Syst. Evol. Microbiol.">
        <title>Complete genome sequence of Corynebacterium casei LMG S-19264T (=DSM 44701T), isolated from a smear-ripened cheese.</title>
        <authorList>
            <consortium name="US DOE Joint Genome Institute (JGI-PGF)"/>
            <person name="Walter F."/>
            <person name="Albersmeier A."/>
            <person name="Kalinowski J."/>
            <person name="Ruckert C."/>
        </authorList>
    </citation>
    <scope>NUCLEOTIDE SEQUENCE</scope>
    <source>
        <strain evidence="3">CGMCC 4.7368</strain>
    </source>
</reference>
<dbReference type="RefSeq" id="WP_189122738.1">
    <property type="nucleotide sequence ID" value="NZ_BMNH01000002.1"/>
</dbReference>
<organism evidence="3 4">
    <name type="scientific">Nonomuraea cavernae</name>
    <dbReference type="NCBI Taxonomy" id="2045107"/>
    <lineage>
        <taxon>Bacteria</taxon>
        <taxon>Bacillati</taxon>
        <taxon>Actinomycetota</taxon>
        <taxon>Actinomycetes</taxon>
        <taxon>Streptosporangiales</taxon>
        <taxon>Streptosporangiaceae</taxon>
        <taxon>Nonomuraea</taxon>
    </lineage>
</organism>
<protein>
    <recommendedName>
        <fullName evidence="2">DUF7426 domain-containing protein</fullName>
    </recommendedName>
</protein>
<accession>A0A918DG63</accession>
<dbReference type="Pfam" id="PF24201">
    <property type="entry name" value="DUF7426"/>
    <property type="match status" value="1"/>
</dbReference>
<sequence>MAKLKALDEFFDDTLTLPVGGKDYTVPAPTAETGLLCQRLMQAGVAAASGKETDLTDLADLDDDQETDLYKRCLGPVYDQLLAAKVSWPVLKHCGVTTFLWIAVDVDAAMKFWNSGGDPEALAPNRAASEAAASSTRSRGSGSGTNPSRQAQRSRGKTS</sequence>
<feature type="compositionally biased region" description="Low complexity" evidence="1">
    <location>
        <begin position="120"/>
        <end position="149"/>
    </location>
</feature>
<evidence type="ECO:0000259" key="2">
    <source>
        <dbReference type="Pfam" id="PF24201"/>
    </source>
</evidence>
<evidence type="ECO:0000256" key="1">
    <source>
        <dbReference type="SAM" id="MobiDB-lite"/>
    </source>
</evidence>
<evidence type="ECO:0000313" key="3">
    <source>
        <dbReference type="EMBL" id="GGO63211.1"/>
    </source>
</evidence>
<feature type="domain" description="DUF7426" evidence="2">
    <location>
        <begin position="5"/>
        <end position="141"/>
    </location>
</feature>
<dbReference type="EMBL" id="BMNH01000002">
    <property type="protein sequence ID" value="GGO63211.1"/>
    <property type="molecule type" value="Genomic_DNA"/>
</dbReference>
<dbReference type="Proteomes" id="UP000646523">
    <property type="component" value="Unassembled WGS sequence"/>
</dbReference>
<name>A0A918DG63_9ACTN</name>
<keyword evidence="4" id="KW-1185">Reference proteome</keyword>
<dbReference type="InterPro" id="IPR055849">
    <property type="entry name" value="DUF7426"/>
</dbReference>
<reference evidence="3" key="2">
    <citation type="submission" date="2020-09" db="EMBL/GenBank/DDBJ databases">
        <authorList>
            <person name="Sun Q."/>
            <person name="Zhou Y."/>
        </authorList>
    </citation>
    <scope>NUCLEOTIDE SEQUENCE</scope>
    <source>
        <strain evidence="3">CGMCC 4.7368</strain>
    </source>
</reference>
<gene>
    <name evidence="3" type="ORF">GCM10012289_09640</name>
</gene>
<proteinExistence type="predicted"/>
<comment type="caution">
    <text evidence="3">The sequence shown here is derived from an EMBL/GenBank/DDBJ whole genome shotgun (WGS) entry which is preliminary data.</text>
</comment>
<dbReference type="AlphaFoldDB" id="A0A918DG63"/>
<evidence type="ECO:0000313" key="4">
    <source>
        <dbReference type="Proteomes" id="UP000646523"/>
    </source>
</evidence>
<feature type="region of interest" description="Disordered" evidence="1">
    <location>
        <begin position="119"/>
        <end position="159"/>
    </location>
</feature>